<evidence type="ECO:0000256" key="2">
    <source>
        <dbReference type="ARBA" id="ARBA00022741"/>
    </source>
</evidence>
<feature type="domain" description="ABC transporter" evidence="4">
    <location>
        <begin position="8"/>
        <end position="218"/>
    </location>
</feature>
<dbReference type="SMART" id="SM00382">
    <property type="entry name" value="AAA"/>
    <property type="match status" value="1"/>
</dbReference>
<dbReference type="GO" id="GO:0005524">
    <property type="term" value="F:ATP binding"/>
    <property type="evidence" value="ECO:0007669"/>
    <property type="project" value="UniProtKB-KW"/>
</dbReference>
<keyword evidence="6" id="KW-1185">Reference proteome</keyword>
<dbReference type="InterPro" id="IPR050319">
    <property type="entry name" value="ABC_transp_ATP-bind"/>
</dbReference>
<dbReference type="Pfam" id="PF00005">
    <property type="entry name" value="ABC_tran"/>
    <property type="match status" value="1"/>
</dbReference>
<evidence type="ECO:0000313" key="5">
    <source>
        <dbReference type="EMBL" id="VFB17292.1"/>
    </source>
</evidence>
<reference evidence="5 6" key="1">
    <citation type="submission" date="2019-02" db="EMBL/GenBank/DDBJ databases">
        <authorList>
            <consortium name="Pathogen Informatics"/>
        </authorList>
    </citation>
    <scope>NUCLEOTIDE SEQUENCE [LARGE SCALE GENOMIC DNA]</scope>
    <source>
        <strain evidence="5 6">3012STDY7089603</strain>
    </source>
</reference>
<dbReference type="Proteomes" id="UP000377798">
    <property type="component" value="Unassembled WGS sequence"/>
</dbReference>
<protein>
    <submittedName>
        <fullName evidence="5">Glutathione import ATP-binding protein GsiA</fullName>
        <ecNumber evidence="5">3.6.3.-</ecNumber>
    </submittedName>
</protein>
<dbReference type="PANTHER" id="PTHR43776">
    <property type="entry name" value="TRANSPORT ATP-BINDING PROTEIN"/>
    <property type="match status" value="1"/>
</dbReference>
<dbReference type="AlphaFoldDB" id="A0A8H2QYV9"/>
<dbReference type="InterPro" id="IPR003439">
    <property type="entry name" value="ABC_transporter-like_ATP-bd"/>
</dbReference>
<organism evidence="5 6">
    <name type="scientific">Urinicoccus massiliensis</name>
    <dbReference type="NCBI Taxonomy" id="1723382"/>
    <lineage>
        <taxon>Bacteria</taxon>
        <taxon>Bacillati</taxon>
        <taxon>Bacillota</taxon>
        <taxon>Tissierellia</taxon>
        <taxon>Tissierellales</taxon>
        <taxon>Peptoniphilaceae</taxon>
        <taxon>Urinicoccus</taxon>
    </lineage>
</organism>
<comment type="caution">
    <text evidence="5">The sequence shown here is derived from an EMBL/GenBank/DDBJ whole genome shotgun (WGS) entry which is preliminary data.</text>
</comment>
<dbReference type="PROSITE" id="PS50893">
    <property type="entry name" value="ABC_TRANSPORTER_2"/>
    <property type="match status" value="1"/>
</dbReference>
<keyword evidence="5" id="KW-0378">Hydrolase</keyword>
<dbReference type="EMBL" id="CAACYI010000001">
    <property type="protein sequence ID" value="VFB17292.1"/>
    <property type="molecule type" value="Genomic_DNA"/>
</dbReference>
<gene>
    <name evidence="5" type="primary">gsiA_9</name>
    <name evidence="5" type="ORF">NCTC13150_01879</name>
</gene>
<evidence type="ECO:0000313" key="6">
    <source>
        <dbReference type="Proteomes" id="UP000377798"/>
    </source>
</evidence>
<dbReference type="InterPro" id="IPR003593">
    <property type="entry name" value="AAA+_ATPase"/>
</dbReference>
<name>A0A8H2QYV9_9FIRM</name>
<keyword evidence="3 5" id="KW-0067">ATP-binding</keyword>
<evidence type="ECO:0000259" key="4">
    <source>
        <dbReference type="PROSITE" id="PS50893"/>
    </source>
</evidence>
<keyword evidence="2" id="KW-0547">Nucleotide-binding</keyword>
<dbReference type="GO" id="GO:0055085">
    <property type="term" value="P:transmembrane transport"/>
    <property type="evidence" value="ECO:0007669"/>
    <property type="project" value="UniProtKB-ARBA"/>
</dbReference>
<accession>A0A8H2QYV9</accession>
<dbReference type="InterPro" id="IPR027417">
    <property type="entry name" value="P-loop_NTPase"/>
</dbReference>
<dbReference type="SUPFAM" id="SSF52540">
    <property type="entry name" value="P-loop containing nucleoside triphosphate hydrolases"/>
    <property type="match status" value="1"/>
</dbReference>
<keyword evidence="1" id="KW-0813">Transport</keyword>
<evidence type="ECO:0000256" key="3">
    <source>
        <dbReference type="ARBA" id="ARBA00022840"/>
    </source>
</evidence>
<dbReference type="Gene3D" id="3.40.50.300">
    <property type="entry name" value="P-loop containing nucleotide triphosphate hydrolases"/>
    <property type="match status" value="1"/>
</dbReference>
<dbReference type="CDD" id="cd03257">
    <property type="entry name" value="ABC_NikE_OppD_transporters"/>
    <property type="match status" value="1"/>
</dbReference>
<proteinExistence type="predicted"/>
<dbReference type="GO" id="GO:0016887">
    <property type="term" value="F:ATP hydrolysis activity"/>
    <property type="evidence" value="ECO:0007669"/>
    <property type="project" value="InterPro"/>
</dbReference>
<evidence type="ECO:0000256" key="1">
    <source>
        <dbReference type="ARBA" id="ARBA00022448"/>
    </source>
</evidence>
<dbReference type="EC" id="3.6.3.-" evidence="5"/>
<sequence length="218" mass="24904">MKSTNLLLKVENLSKAYGDNRLYSNLSFSLYEKERLGLLGKNGTGKSTLAKILIKYEEPTAGKIYLYGKPAQDYSKEAWSKKVQYIGQYTRNTLDPTKTIETCLKEPLNNFKIANKQEQNQIIQGYLEKLNLDSSILKKRPLELSGGQYQRICIALALLPKPSLIICDEMTASLDKISEIAILKFFREEVDKALIVISHDPYVVNYLCHNTLRLEDFK</sequence>